<dbReference type="CDD" id="cd12148">
    <property type="entry name" value="fungal_TF_MHR"/>
    <property type="match status" value="1"/>
</dbReference>
<comment type="subcellular location">
    <subcellularLocation>
        <location evidence="1">Nucleus</location>
    </subcellularLocation>
</comment>
<dbReference type="GO" id="GO:0003677">
    <property type="term" value="F:DNA binding"/>
    <property type="evidence" value="ECO:0007669"/>
    <property type="project" value="UniProtKB-KW"/>
</dbReference>
<evidence type="ECO:0000313" key="7">
    <source>
        <dbReference type="EMBL" id="KAK3357857.1"/>
    </source>
</evidence>
<feature type="compositionally biased region" description="Polar residues" evidence="5">
    <location>
        <begin position="576"/>
        <end position="590"/>
    </location>
</feature>
<dbReference type="SMART" id="SM00066">
    <property type="entry name" value="GAL4"/>
    <property type="match status" value="1"/>
</dbReference>
<feature type="domain" description="Zn(2)-C6 fungal-type" evidence="6">
    <location>
        <begin position="27"/>
        <end position="56"/>
    </location>
</feature>
<dbReference type="InterPro" id="IPR001138">
    <property type="entry name" value="Zn2Cys6_DnaBD"/>
</dbReference>
<dbReference type="PROSITE" id="PS00463">
    <property type="entry name" value="ZN2_CY6_FUNGAL_1"/>
    <property type="match status" value="1"/>
</dbReference>
<dbReference type="AlphaFoldDB" id="A0AAJ0HMY6"/>
<dbReference type="GO" id="GO:0005634">
    <property type="term" value="C:nucleus"/>
    <property type="evidence" value="ECO:0007669"/>
    <property type="project" value="UniProtKB-SubCell"/>
</dbReference>
<dbReference type="PANTHER" id="PTHR46910:SF3">
    <property type="entry name" value="HALOTOLERANCE PROTEIN 9-RELATED"/>
    <property type="match status" value="1"/>
</dbReference>
<dbReference type="SUPFAM" id="SSF57701">
    <property type="entry name" value="Zn2/Cys6 DNA-binding domain"/>
    <property type="match status" value="1"/>
</dbReference>
<dbReference type="PROSITE" id="PS50048">
    <property type="entry name" value="ZN2_CY6_FUNGAL_2"/>
    <property type="match status" value="1"/>
</dbReference>
<accession>A0AAJ0HMY6</accession>
<feature type="region of interest" description="Disordered" evidence="5">
    <location>
        <begin position="622"/>
        <end position="709"/>
    </location>
</feature>
<feature type="region of interest" description="Disordered" evidence="5">
    <location>
        <begin position="1"/>
        <end position="25"/>
    </location>
</feature>
<evidence type="ECO:0000256" key="2">
    <source>
        <dbReference type="ARBA" id="ARBA00022723"/>
    </source>
</evidence>
<dbReference type="InterPro" id="IPR050987">
    <property type="entry name" value="AtrR-like"/>
</dbReference>
<proteinExistence type="predicted"/>
<keyword evidence="2" id="KW-0479">Metal-binding</keyword>
<dbReference type="Proteomes" id="UP001275084">
    <property type="component" value="Unassembled WGS sequence"/>
</dbReference>
<dbReference type="GO" id="GO:0000981">
    <property type="term" value="F:DNA-binding transcription factor activity, RNA polymerase II-specific"/>
    <property type="evidence" value="ECO:0007669"/>
    <property type="project" value="InterPro"/>
</dbReference>
<dbReference type="Pfam" id="PF00172">
    <property type="entry name" value="Zn_clus"/>
    <property type="match status" value="1"/>
</dbReference>
<dbReference type="GO" id="GO:0008270">
    <property type="term" value="F:zinc ion binding"/>
    <property type="evidence" value="ECO:0007669"/>
    <property type="project" value="InterPro"/>
</dbReference>
<evidence type="ECO:0000259" key="6">
    <source>
        <dbReference type="PROSITE" id="PS50048"/>
    </source>
</evidence>
<organism evidence="7 8">
    <name type="scientific">Lasiosphaeria hispida</name>
    <dbReference type="NCBI Taxonomy" id="260671"/>
    <lineage>
        <taxon>Eukaryota</taxon>
        <taxon>Fungi</taxon>
        <taxon>Dikarya</taxon>
        <taxon>Ascomycota</taxon>
        <taxon>Pezizomycotina</taxon>
        <taxon>Sordariomycetes</taxon>
        <taxon>Sordariomycetidae</taxon>
        <taxon>Sordariales</taxon>
        <taxon>Lasiosphaeriaceae</taxon>
        <taxon>Lasiosphaeria</taxon>
    </lineage>
</organism>
<gene>
    <name evidence="7" type="ORF">B0T25DRAFT_540397</name>
</gene>
<keyword evidence="3" id="KW-0238">DNA-binding</keyword>
<evidence type="ECO:0000256" key="4">
    <source>
        <dbReference type="ARBA" id="ARBA00023242"/>
    </source>
</evidence>
<dbReference type="EMBL" id="JAUIQD010000003">
    <property type="protein sequence ID" value="KAK3357857.1"/>
    <property type="molecule type" value="Genomic_DNA"/>
</dbReference>
<comment type="caution">
    <text evidence="7">The sequence shown here is derived from an EMBL/GenBank/DDBJ whole genome shotgun (WGS) entry which is preliminary data.</text>
</comment>
<feature type="compositionally biased region" description="Low complexity" evidence="5">
    <location>
        <begin position="639"/>
        <end position="657"/>
    </location>
</feature>
<name>A0AAJ0HMY6_9PEZI</name>
<reference evidence="7" key="2">
    <citation type="submission" date="2023-06" db="EMBL/GenBank/DDBJ databases">
        <authorList>
            <consortium name="Lawrence Berkeley National Laboratory"/>
            <person name="Haridas S."/>
            <person name="Hensen N."/>
            <person name="Bonometti L."/>
            <person name="Westerberg I."/>
            <person name="Brannstrom I.O."/>
            <person name="Guillou S."/>
            <person name="Cros-Aarteil S."/>
            <person name="Calhoun S."/>
            <person name="Kuo A."/>
            <person name="Mondo S."/>
            <person name="Pangilinan J."/>
            <person name="Riley R."/>
            <person name="Labutti K."/>
            <person name="Andreopoulos B."/>
            <person name="Lipzen A."/>
            <person name="Chen C."/>
            <person name="Yanf M."/>
            <person name="Daum C."/>
            <person name="Ng V."/>
            <person name="Clum A."/>
            <person name="Steindorff A."/>
            <person name="Ohm R."/>
            <person name="Martin F."/>
            <person name="Silar P."/>
            <person name="Natvig D."/>
            <person name="Lalanne C."/>
            <person name="Gautier V."/>
            <person name="Ament-Velasquez S.L."/>
            <person name="Kruys A."/>
            <person name="Hutchinson M.I."/>
            <person name="Powell A.J."/>
            <person name="Barry K."/>
            <person name="Miller A.N."/>
            <person name="Grigoriev I.V."/>
            <person name="Debuchy R."/>
            <person name="Gladieux P."/>
            <person name="Thoren M.H."/>
            <person name="Johannesson H."/>
        </authorList>
    </citation>
    <scope>NUCLEOTIDE SEQUENCE</scope>
    <source>
        <strain evidence="7">CBS 955.72</strain>
    </source>
</reference>
<evidence type="ECO:0000256" key="3">
    <source>
        <dbReference type="ARBA" id="ARBA00023125"/>
    </source>
</evidence>
<evidence type="ECO:0000313" key="8">
    <source>
        <dbReference type="Proteomes" id="UP001275084"/>
    </source>
</evidence>
<dbReference type="Gene3D" id="4.10.240.10">
    <property type="entry name" value="Zn(2)-C6 fungal-type DNA-binding domain"/>
    <property type="match status" value="1"/>
</dbReference>
<feature type="compositionally biased region" description="Low complexity" evidence="5">
    <location>
        <begin position="563"/>
        <end position="575"/>
    </location>
</feature>
<sequence length="842" mass="92820">MNSPQSAPSPTPRVTVPQKPVTRRRGACHRCRARKVRCDGKSSCTQCQRLGYECRYPPSGRARGLSPGKNLNLRTPIASHERHLSEELPTDHDSVGTYFSAERAAPLPLLDSVLLGDIMTLASGYPEEHLLDRTVTSYHSRRLSTSTTGPPHLDPDNGNLWRTDVFSDMEMENGPSSAITDEPFTFGVLSDTTQVTPTFATPLEPTFNYAIDTRETVSSALDFASADKTPQHELIKDALLHETQDYCNQQQRGQPGQNADLVRAVKKLLWGDIYVYQPRITEQEREQDSEPPRVHREFALDCIDACLQDSQGIAIFSDHTGIETAMVGILDPSPDLASRSGEPRGPPLPRQGASALAHVVLAVGAHILRAEGRRDDLPSDMPLIQFQAALRLQSQIAENNTFSLVDFQAYFAARIVSPHTSRLVSSAIRYVQVMRLGRHAVVDKACPTYTDRQQTKRAVWFLYALEKEVCLRAENFPVLDHDFIDYKPPPATTRGSDFDWLASLCRYGSLCEAILRESLSQQSLCARRTRRQSISHLESYLEGWVQSLPSSVQAVVQNGHSLAINPNNSNAPNNLGTSGTAHPSIFTDNSGCDGGPSTAQERRIRVTVFFQHHEALMAIHATTAQQQQQQQQPYYAHQTSHSATSTNSAESSSSARSATHRPRWSLSEERLSGSLSTSPDHERRRFSFATAPAGSGSRSTGTNCGEGRVDNVEGYDGSSGSIYSAHKRALSARKVLAASCCVSASDAHSHPHLYRVVCVAACALLNTTLTGTIWRTRTESDGHFYQESMSSSSGGDRRDLSYLATAAGFWGRMVLADIEGPLEEITEVVRLAQQAIKERWRH</sequence>
<reference evidence="7" key="1">
    <citation type="journal article" date="2023" name="Mol. Phylogenet. Evol.">
        <title>Genome-scale phylogeny and comparative genomics of the fungal order Sordariales.</title>
        <authorList>
            <person name="Hensen N."/>
            <person name="Bonometti L."/>
            <person name="Westerberg I."/>
            <person name="Brannstrom I.O."/>
            <person name="Guillou S."/>
            <person name="Cros-Aarteil S."/>
            <person name="Calhoun S."/>
            <person name="Haridas S."/>
            <person name="Kuo A."/>
            <person name="Mondo S."/>
            <person name="Pangilinan J."/>
            <person name="Riley R."/>
            <person name="LaButti K."/>
            <person name="Andreopoulos B."/>
            <person name="Lipzen A."/>
            <person name="Chen C."/>
            <person name="Yan M."/>
            <person name="Daum C."/>
            <person name="Ng V."/>
            <person name="Clum A."/>
            <person name="Steindorff A."/>
            <person name="Ohm R.A."/>
            <person name="Martin F."/>
            <person name="Silar P."/>
            <person name="Natvig D.O."/>
            <person name="Lalanne C."/>
            <person name="Gautier V."/>
            <person name="Ament-Velasquez S.L."/>
            <person name="Kruys A."/>
            <person name="Hutchinson M.I."/>
            <person name="Powell A.J."/>
            <person name="Barry K."/>
            <person name="Miller A.N."/>
            <person name="Grigoriev I.V."/>
            <person name="Debuchy R."/>
            <person name="Gladieux P."/>
            <person name="Hiltunen Thoren M."/>
            <person name="Johannesson H."/>
        </authorList>
    </citation>
    <scope>NUCLEOTIDE SEQUENCE</scope>
    <source>
        <strain evidence="7">CBS 955.72</strain>
    </source>
</reference>
<dbReference type="InterPro" id="IPR036864">
    <property type="entry name" value="Zn2-C6_fun-type_DNA-bd_sf"/>
</dbReference>
<evidence type="ECO:0000256" key="5">
    <source>
        <dbReference type="SAM" id="MobiDB-lite"/>
    </source>
</evidence>
<keyword evidence="4" id="KW-0539">Nucleus</keyword>
<evidence type="ECO:0000256" key="1">
    <source>
        <dbReference type="ARBA" id="ARBA00004123"/>
    </source>
</evidence>
<protein>
    <recommendedName>
        <fullName evidence="6">Zn(2)-C6 fungal-type domain-containing protein</fullName>
    </recommendedName>
</protein>
<dbReference type="CDD" id="cd00067">
    <property type="entry name" value="GAL4"/>
    <property type="match status" value="1"/>
</dbReference>
<keyword evidence="8" id="KW-1185">Reference proteome</keyword>
<feature type="region of interest" description="Disordered" evidence="5">
    <location>
        <begin position="563"/>
        <end position="598"/>
    </location>
</feature>
<dbReference type="PANTHER" id="PTHR46910">
    <property type="entry name" value="TRANSCRIPTION FACTOR PDR1"/>
    <property type="match status" value="1"/>
</dbReference>